<dbReference type="InterPro" id="IPR050832">
    <property type="entry name" value="Bact_Acetyltransf"/>
</dbReference>
<dbReference type="KEGG" id="sth:STH2470"/>
<sequence>MYQYRHGHAGDLPWLLQAAAAAAWESLDPEERARVHPLQAAQRAALQCQQVLAAPGSVLLVAQHGAAPVGYLLLALAQDGSTEEPTALLIDLWVHPAHRRRGVGSALLAAAERGVAALGLRKIKLWTGLHHTPVVEFALSRGFVPAGLIGVKDL</sequence>
<reference evidence="4 5" key="1">
    <citation type="journal article" date="2004" name="Nucleic Acids Res.">
        <title>Genome sequence of Symbiobacterium thermophilum, an uncultivable bacterium that depends on microbial commensalism.</title>
        <authorList>
            <person name="Ueda K."/>
            <person name="Yamashita A."/>
            <person name="Ishikawa J."/>
            <person name="Shimada M."/>
            <person name="Watsuji T."/>
            <person name="Morimura K."/>
            <person name="Ikeda H."/>
            <person name="Hattori M."/>
            <person name="Beppu T."/>
        </authorList>
    </citation>
    <scope>NUCLEOTIDE SEQUENCE [LARGE SCALE GENOMIC DNA]</scope>
    <source>
        <strain evidence="5">T / IAM 14863</strain>
    </source>
</reference>
<evidence type="ECO:0000313" key="4">
    <source>
        <dbReference type="EMBL" id="BAD41455.1"/>
    </source>
</evidence>
<dbReference type="Pfam" id="PF00583">
    <property type="entry name" value="Acetyltransf_1"/>
    <property type="match status" value="1"/>
</dbReference>
<proteinExistence type="predicted"/>
<evidence type="ECO:0000313" key="5">
    <source>
        <dbReference type="Proteomes" id="UP000000417"/>
    </source>
</evidence>
<dbReference type="AlphaFoldDB" id="Q67LJ1"/>
<protein>
    <submittedName>
        <fullName evidence="4">Putative acetyltransferase</fullName>
    </submittedName>
</protein>
<dbReference type="PROSITE" id="PS51186">
    <property type="entry name" value="GNAT"/>
    <property type="match status" value="1"/>
</dbReference>
<keyword evidence="2" id="KW-0012">Acyltransferase</keyword>
<dbReference type="STRING" id="292459.STH2470"/>
<organism evidence="4 5">
    <name type="scientific">Symbiobacterium thermophilum (strain DSM 24528 / JCM 14929 / IAM 14863 / T)</name>
    <dbReference type="NCBI Taxonomy" id="292459"/>
    <lineage>
        <taxon>Bacteria</taxon>
        <taxon>Bacillati</taxon>
        <taxon>Bacillota</taxon>
        <taxon>Clostridia</taxon>
        <taxon>Eubacteriales</taxon>
        <taxon>Symbiobacteriaceae</taxon>
        <taxon>Symbiobacterium</taxon>
    </lineage>
</organism>
<keyword evidence="5" id="KW-1185">Reference proteome</keyword>
<dbReference type="EMBL" id="AP006840">
    <property type="protein sequence ID" value="BAD41455.1"/>
    <property type="molecule type" value="Genomic_DNA"/>
</dbReference>
<dbReference type="InterPro" id="IPR016181">
    <property type="entry name" value="Acyl_CoA_acyltransferase"/>
</dbReference>
<dbReference type="HOGENOM" id="CLU_1694627_0_0_9"/>
<dbReference type="Proteomes" id="UP000000417">
    <property type="component" value="Chromosome"/>
</dbReference>
<dbReference type="RefSeq" id="WP_011196593.1">
    <property type="nucleotide sequence ID" value="NC_006177.1"/>
</dbReference>
<keyword evidence="1 4" id="KW-0808">Transferase</keyword>
<feature type="domain" description="N-acetyltransferase" evidence="3">
    <location>
        <begin position="22"/>
        <end position="154"/>
    </location>
</feature>
<gene>
    <name evidence="4" type="ordered locus">STH2470</name>
</gene>
<evidence type="ECO:0000256" key="2">
    <source>
        <dbReference type="ARBA" id="ARBA00023315"/>
    </source>
</evidence>
<name>Q67LJ1_SYMTH</name>
<dbReference type="OrthoDB" id="948250at2"/>
<evidence type="ECO:0000259" key="3">
    <source>
        <dbReference type="PROSITE" id="PS51186"/>
    </source>
</evidence>
<accession>Q67LJ1</accession>
<dbReference type="eggNOG" id="COG0456">
    <property type="taxonomic scope" value="Bacteria"/>
</dbReference>
<dbReference type="SUPFAM" id="SSF55729">
    <property type="entry name" value="Acyl-CoA N-acyltransferases (Nat)"/>
    <property type="match status" value="1"/>
</dbReference>
<dbReference type="GO" id="GO:0016747">
    <property type="term" value="F:acyltransferase activity, transferring groups other than amino-acyl groups"/>
    <property type="evidence" value="ECO:0007669"/>
    <property type="project" value="InterPro"/>
</dbReference>
<evidence type="ECO:0000256" key="1">
    <source>
        <dbReference type="ARBA" id="ARBA00022679"/>
    </source>
</evidence>
<dbReference type="CDD" id="cd04301">
    <property type="entry name" value="NAT_SF"/>
    <property type="match status" value="1"/>
</dbReference>
<dbReference type="InterPro" id="IPR000182">
    <property type="entry name" value="GNAT_dom"/>
</dbReference>
<dbReference type="PANTHER" id="PTHR43877">
    <property type="entry name" value="AMINOALKYLPHOSPHONATE N-ACETYLTRANSFERASE-RELATED-RELATED"/>
    <property type="match status" value="1"/>
</dbReference>
<dbReference type="Gene3D" id="3.40.630.30">
    <property type="match status" value="1"/>
</dbReference>